<gene>
    <name evidence="2" type="ORF">H7B90_32425</name>
</gene>
<dbReference type="EMBL" id="JACJVR010000180">
    <property type="protein sequence ID" value="MBB6696105.1"/>
    <property type="molecule type" value="Genomic_DNA"/>
</dbReference>
<protein>
    <submittedName>
        <fullName evidence="2">Uncharacterized protein</fullName>
    </submittedName>
</protein>
<sequence length="185" mass="19366">IEKMGLLTRSYAANGGESGRSQVQFVPTERARLLVDDESGQPETAASAEAAGPPEEWQATKAAVMALLQGCRSCGLEALGRMARELHAQKRETEFCAYSVGLLLALIRRAGGTAEEFVRSLAGKAPTGEMGLASLAGAALGAAAQTMSEAGAELAELAGRFLKAIAALPEREKKLVSDFLMEALE</sequence>
<evidence type="ECO:0000313" key="3">
    <source>
        <dbReference type="Proteomes" id="UP000553776"/>
    </source>
</evidence>
<accession>A0A841U6B6</accession>
<dbReference type="Proteomes" id="UP000553776">
    <property type="component" value="Unassembled WGS sequence"/>
</dbReference>
<feature type="non-terminal residue" evidence="2">
    <location>
        <position position="1"/>
    </location>
</feature>
<keyword evidence="3" id="KW-1185">Reference proteome</keyword>
<evidence type="ECO:0000313" key="2">
    <source>
        <dbReference type="EMBL" id="MBB6696105.1"/>
    </source>
</evidence>
<feature type="compositionally biased region" description="Low complexity" evidence="1">
    <location>
        <begin position="42"/>
        <end position="55"/>
    </location>
</feature>
<proteinExistence type="predicted"/>
<feature type="region of interest" description="Disordered" evidence="1">
    <location>
        <begin position="35"/>
        <end position="55"/>
    </location>
</feature>
<dbReference type="AlphaFoldDB" id="A0A841U6B6"/>
<organism evidence="2 3">
    <name type="scientific">Cohnella xylanilytica</name>
    <dbReference type="NCBI Taxonomy" id="557555"/>
    <lineage>
        <taxon>Bacteria</taxon>
        <taxon>Bacillati</taxon>
        <taxon>Bacillota</taxon>
        <taxon>Bacilli</taxon>
        <taxon>Bacillales</taxon>
        <taxon>Paenibacillaceae</taxon>
        <taxon>Cohnella</taxon>
    </lineage>
</organism>
<dbReference type="RefSeq" id="WP_185140041.1">
    <property type="nucleotide sequence ID" value="NZ_JACJVR010000180.1"/>
</dbReference>
<comment type="caution">
    <text evidence="2">The sequence shown here is derived from an EMBL/GenBank/DDBJ whole genome shotgun (WGS) entry which is preliminary data.</text>
</comment>
<reference evidence="2 3" key="1">
    <citation type="submission" date="2020-08" db="EMBL/GenBank/DDBJ databases">
        <title>Cohnella phylogeny.</title>
        <authorList>
            <person name="Dunlap C."/>
        </authorList>
    </citation>
    <scope>NUCLEOTIDE SEQUENCE [LARGE SCALE GENOMIC DNA]</scope>
    <source>
        <strain evidence="2 3">DSM 25239</strain>
    </source>
</reference>
<evidence type="ECO:0000256" key="1">
    <source>
        <dbReference type="SAM" id="MobiDB-lite"/>
    </source>
</evidence>
<name>A0A841U6B6_9BACL</name>